<name>A0A6M0RDS4_9CYAN</name>
<dbReference type="RefSeq" id="WP_163696014.1">
    <property type="nucleotide sequence ID" value="NZ_QXHD01000003.1"/>
</dbReference>
<reference evidence="2 3" key="1">
    <citation type="journal article" date="2020" name="Microb. Ecol.">
        <title>Ecogenomics of the Marine Benthic Filamentous Cyanobacterium Adonisia.</title>
        <authorList>
            <person name="Walter J.M."/>
            <person name="Coutinho F.H."/>
            <person name="Leomil L."/>
            <person name="Hargreaves P.I."/>
            <person name="Campeao M.E."/>
            <person name="Vieira V.V."/>
            <person name="Silva B.S."/>
            <person name="Fistarol G.O."/>
            <person name="Salomon P.S."/>
            <person name="Sawabe T."/>
            <person name="Mino S."/>
            <person name="Hosokawa M."/>
            <person name="Miyashita H."/>
            <person name="Maruyama F."/>
            <person name="van Verk M.C."/>
            <person name="Dutilh B.E."/>
            <person name="Thompson C.C."/>
            <person name="Thompson F.L."/>
        </authorList>
    </citation>
    <scope>NUCLEOTIDE SEQUENCE [LARGE SCALE GENOMIC DNA]</scope>
    <source>
        <strain evidence="2 3">CCMR0081</strain>
    </source>
</reference>
<feature type="transmembrane region" description="Helical" evidence="1">
    <location>
        <begin position="14"/>
        <end position="35"/>
    </location>
</feature>
<protein>
    <submittedName>
        <fullName evidence="2">Uncharacterized protein</fullName>
    </submittedName>
</protein>
<dbReference type="Proteomes" id="UP000481033">
    <property type="component" value="Unassembled WGS sequence"/>
</dbReference>
<proteinExistence type="predicted"/>
<keyword evidence="1" id="KW-1133">Transmembrane helix</keyword>
<evidence type="ECO:0000256" key="1">
    <source>
        <dbReference type="SAM" id="Phobius"/>
    </source>
</evidence>
<keyword evidence="1" id="KW-0472">Membrane</keyword>
<gene>
    <name evidence="2" type="ORF">DXZ20_01675</name>
</gene>
<sequence>MKDLVKTWLDRQGIWFYVTLLILSALSGGGVGAYLSKLPNLLNRLGELESALEGIAAISIPNILLNTSPKEELYSWGSPIPEQVSATVKELEGMSDISKRIVSISSEREDGTLNLELKIQSGNSLSPKDIKEYDFSCDNAATVGACKNWTLDEIETQISFEQISDPELKKKIINECKEKWRILQAESSVRYDSGGQPDKNATYEVICLAEDEYWFAQEVIVSDGNTEVVRIVD</sequence>
<evidence type="ECO:0000313" key="2">
    <source>
        <dbReference type="EMBL" id="NEZ54427.1"/>
    </source>
</evidence>
<dbReference type="AlphaFoldDB" id="A0A6M0RDS4"/>
<organism evidence="2 3">
    <name type="scientific">Adonisia turfae CCMR0081</name>
    <dbReference type="NCBI Taxonomy" id="2292702"/>
    <lineage>
        <taxon>Bacteria</taxon>
        <taxon>Bacillati</taxon>
        <taxon>Cyanobacteriota</taxon>
        <taxon>Adonisia</taxon>
        <taxon>Adonisia turfae</taxon>
    </lineage>
</organism>
<dbReference type="EMBL" id="QXHD01000003">
    <property type="protein sequence ID" value="NEZ54427.1"/>
    <property type="molecule type" value="Genomic_DNA"/>
</dbReference>
<keyword evidence="3" id="KW-1185">Reference proteome</keyword>
<evidence type="ECO:0000313" key="3">
    <source>
        <dbReference type="Proteomes" id="UP000481033"/>
    </source>
</evidence>
<comment type="caution">
    <text evidence="2">The sequence shown here is derived from an EMBL/GenBank/DDBJ whole genome shotgun (WGS) entry which is preliminary data.</text>
</comment>
<keyword evidence="1" id="KW-0812">Transmembrane</keyword>
<accession>A0A6M0RDS4</accession>